<sequence>MSFVDDIPPHGGRYCHHTNQVLSSLDDVEELHPQGFVTRYIAKGLGFTLAGGCALVFFRAGDKAVRNPSFLRSR</sequence>
<reference evidence="2 3" key="1">
    <citation type="journal article" date="2024" name="G3 (Bethesda)">
        <title>Genome assembly of Hibiscus sabdariffa L. provides insights into metabolisms of medicinal natural products.</title>
        <authorList>
            <person name="Kim T."/>
        </authorList>
    </citation>
    <scope>NUCLEOTIDE SEQUENCE [LARGE SCALE GENOMIC DNA]</scope>
    <source>
        <strain evidence="2">TK-2024</strain>
        <tissue evidence="2">Old leaves</tissue>
    </source>
</reference>
<gene>
    <name evidence="2" type="ORF">V6N11_066694</name>
</gene>
<evidence type="ECO:0000313" key="2">
    <source>
        <dbReference type="EMBL" id="KAK8474015.1"/>
    </source>
</evidence>
<organism evidence="2 3">
    <name type="scientific">Hibiscus sabdariffa</name>
    <name type="common">roselle</name>
    <dbReference type="NCBI Taxonomy" id="183260"/>
    <lineage>
        <taxon>Eukaryota</taxon>
        <taxon>Viridiplantae</taxon>
        <taxon>Streptophyta</taxon>
        <taxon>Embryophyta</taxon>
        <taxon>Tracheophyta</taxon>
        <taxon>Spermatophyta</taxon>
        <taxon>Magnoliopsida</taxon>
        <taxon>eudicotyledons</taxon>
        <taxon>Gunneridae</taxon>
        <taxon>Pentapetalae</taxon>
        <taxon>rosids</taxon>
        <taxon>malvids</taxon>
        <taxon>Malvales</taxon>
        <taxon>Malvaceae</taxon>
        <taxon>Malvoideae</taxon>
        <taxon>Hibiscus</taxon>
    </lineage>
</organism>
<evidence type="ECO:0000313" key="3">
    <source>
        <dbReference type="Proteomes" id="UP001396334"/>
    </source>
</evidence>
<proteinExistence type="predicted"/>
<keyword evidence="3" id="KW-1185">Reference proteome</keyword>
<keyword evidence="1" id="KW-1133">Transmembrane helix</keyword>
<comment type="caution">
    <text evidence="2">The sequence shown here is derived from an EMBL/GenBank/DDBJ whole genome shotgun (WGS) entry which is preliminary data.</text>
</comment>
<name>A0ABR1Z5R5_9ROSI</name>
<feature type="transmembrane region" description="Helical" evidence="1">
    <location>
        <begin position="40"/>
        <end position="58"/>
    </location>
</feature>
<protein>
    <submittedName>
        <fullName evidence="2">Uncharacterized protein</fullName>
    </submittedName>
</protein>
<evidence type="ECO:0000256" key="1">
    <source>
        <dbReference type="SAM" id="Phobius"/>
    </source>
</evidence>
<accession>A0ABR1Z5R5</accession>
<dbReference type="Proteomes" id="UP001396334">
    <property type="component" value="Unassembled WGS sequence"/>
</dbReference>
<keyword evidence="1" id="KW-0472">Membrane</keyword>
<keyword evidence="1" id="KW-0812">Transmembrane</keyword>
<dbReference type="EMBL" id="JBBPBN010002709">
    <property type="protein sequence ID" value="KAK8474015.1"/>
    <property type="molecule type" value="Genomic_DNA"/>
</dbReference>